<dbReference type="GO" id="GO:0008534">
    <property type="term" value="F:oxidized purine nucleobase lesion DNA N-glycosylase activity"/>
    <property type="evidence" value="ECO:0007669"/>
    <property type="project" value="UniProtKB-ARBA"/>
</dbReference>
<comment type="cofactor">
    <cofactor evidence="1">
        <name>Zn(2+)</name>
        <dbReference type="ChEBI" id="CHEBI:29105"/>
    </cofactor>
</comment>
<dbReference type="InterPro" id="IPR015886">
    <property type="entry name" value="H2TH_FPG"/>
</dbReference>
<comment type="similarity">
    <text evidence="2">Belongs to the FPG family.</text>
</comment>
<dbReference type="GO" id="GO:0140078">
    <property type="term" value="F:class I DNA-(apurinic or apyrimidinic site) endonuclease activity"/>
    <property type="evidence" value="ECO:0007669"/>
    <property type="project" value="UniProtKB-EC"/>
</dbReference>
<evidence type="ECO:0000256" key="5">
    <source>
        <dbReference type="ARBA" id="ARBA00022763"/>
    </source>
</evidence>
<dbReference type="PROSITE" id="PS51066">
    <property type="entry name" value="ZF_FPG_2"/>
    <property type="match status" value="1"/>
</dbReference>
<dbReference type="GO" id="GO:0008270">
    <property type="term" value="F:zinc ion binding"/>
    <property type="evidence" value="ECO:0007669"/>
    <property type="project" value="UniProtKB-KW"/>
</dbReference>
<name>A0A4R4ZZ34_9ACTN</name>
<dbReference type="Pfam" id="PF06831">
    <property type="entry name" value="H2TH"/>
    <property type="match status" value="1"/>
</dbReference>
<dbReference type="Pfam" id="PF06827">
    <property type="entry name" value="zf-FPG_IleRS"/>
    <property type="match status" value="1"/>
</dbReference>
<reference evidence="18 19" key="1">
    <citation type="submission" date="2019-03" db="EMBL/GenBank/DDBJ databases">
        <title>Draft genome sequences of novel Actinobacteria.</title>
        <authorList>
            <person name="Sahin N."/>
            <person name="Ay H."/>
            <person name="Saygin H."/>
        </authorList>
    </citation>
    <scope>NUCLEOTIDE SEQUENCE [LARGE SCALE GENOMIC DNA]</scope>
    <source>
        <strain evidence="18 19">H3C3</strain>
    </source>
</reference>
<protein>
    <recommendedName>
        <fullName evidence="3">DNA-(apurinic or apyrimidinic site) lyase</fullName>
        <ecNumber evidence="3">4.2.99.18</ecNumber>
    </recommendedName>
</protein>
<organism evidence="18 19">
    <name type="scientific">Actinomadura rubrisoli</name>
    <dbReference type="NCBI Taxonomy" id="2530368"/>
    <lineage>
        <taxon>Bacteria</taxon>
        <taxon>Bacillati</taxon>
        <taxon>Actinomycetota</taxon>
        <taxon>Actinomycetes</taxon>
        <taxon>Streptosporangiales</taxon>
        <taxon>Thermomonosporaceae</taxon>
        <taxon>Actinomadura</taxon>
    </lineage>
</organism>
<accession>A0A4R4ZZ34</accession>
<evidence type="ECO:0000256" key="15">
    <source>
        <dbReference type="PROSITE-ProRule" id="PRU00391"/>
    </source>
</evidence>
<evidence type="ECO:0000256" key="7">
    <source>
        <dbReference type="ARBA" id="ARBA00022801"/>
    </source>
</evidence>
<feature type="domain" description="Formamidopyrimidine-DNA glycosylase catalytic" evidence="17">
    <location>
        <begin position="2"/>
        <end position="97"/>
    </location>
</feature>
<evidence type="ECO:0000256" key="9">
    <source>
        <dbReference type="ARBA" id="ARBA00023125"/>
    </source>
</evidence>
<dbReference type="PANTHER" id="PTHR42697">
    <property type="entry name" value="ENDONUCLEASE 8"/>
    <property type="match status" value="1"/>
</dbReference>
<evidence type="ECO:0000256" key="10">
    <source>
        <dbReference type="ARBA" id="ARBA00023204"/>
    </source>
</evidence>
<comment type="catalytic activity">
    <reaction evidence="14">
        <text>2'-deoxyribonucleotide-(2'-deoxyribose 5'-phosphate)-2'-deoxyribonucleotide-DNA = a 3'-end 2'-deoxyribonucleotide-(2,3-dehydro-2,3-deoxyribose 5'-phosphate)-DNA + a 5'-end 5'-phospho-2'-deoxyribonucleoside-DNA + H(+)</text>
        <dbReference type="Rhea" id="RHEA:66592"/>
        <dbReference type="Rhea" id="RHEA-COMP:13180"/>
        <dbReference type="Rhea" id="RHEA-COMP:16897"/>
        <dbReference type="Rhea" id="RHEA-COMP:17067"/>
        <dbReference type="ChEBI" id="CHEBI:15378"/>
        <dbReference type="ChEBI" id="CHEBI:136412"/>
        <dbReference type="ChEBI" id="CHEBI:157695"/>
        <dbReference type="ChEBI" id="CHEBI:167181"/>
        <dbReference type="EC" id="4.2.99.18"/>
    </reaction>
</comment>
<keyword evidence="19" id="KW-1185">Reference proteome</keyword>
<dbReference type="PROSITE" id="PS51068">
    <property type="entry name" value="FPG_CAT"/>
    <property type="match status" value="1"/>
</dbReference>
<dbReference type="SUPFAM" id="SSF57716">
    <property type="entry name" value="Glucocorticoid receptor-like (DNA-binding domain)"/>
    <property type="match status" value="1"/>
</dbReference>
<keyword evidence="13" id="KW-0326">Glycosidase</keyword>
<proteinExistence type="inferred from homology"/>
<evidence type="ECO:0000256" key="2">
    <source>
        <dbReference type="ARBA" id="ARBA00009409"/>
    </source>
</evidence>
<dbReference type="InterPro" id="IPR010663">
    <property type="entry name" value="Znf_FPG/IleRS"/>
</dbReference>
<dbReference type="Gene3D" id="3.20.190.10">
    <property type="entry name" value="MutM-like, N-terminal"/>
    <property type="match status" value="1"/>
</dbReference>
<feature type="domain" description="FPG-type" evidence="16">
    <location>
        <begin position="234"/>
        <end position="268"/>
    </location>
</feature>
<dbReference type="InterPro" id="IPR015887">
    <property type="entry name" value="DNA_glyclase_Znf_dom_DNA_BS"/>
</dbReference>
<dbReference type="GO" id="GO:0006284">
    <property type="term" value="P:base-excision repair"/>
    <property type="evidence" value="ECO:0007669"/>
    <property type="project" value="InterPro"/>
</dbReference>
<dbReference type="SUPFAM" id="SSF46946">
    <property type="entry name" value="S13-like H2TH domain"/>
    <property type="match status" value="1"/>
</dbReference>
<keyword evidence="5" id="KW-0227">DNA damage</keyword>
<keyword evidence="7" id="KW-0378">Hydrolase</keyword>
<evidence type="ECO:0000256" key="14">
    <source>
        <dbReference type="ARBA" id="ARBA00044632"/>
    </source>
</evidence>
<dbReference type="EC" id="4.2.99.18" evidence="3"/>
<evidence type="ECO:0000256" key="12">
    <source>
        <dbReference type="ARBA" id="ARBA00023268"/>
    </source>
</evidence>
<dbReference type="InterPro" id="IPR012319">
    <property type="entry name" value="FPG_cat"/>
</dbReference>
<dbReference type="PANTHER" id="PTHR42697:SF3">
    <property type="entry name" value="ENDONUCLEASE 8 1"/>
    <property type="match status" value="1"/>
</dbReference>
<evidence type="ECO:0000259" key="17">
    <source>
        <dbReference type="PROSITE" id="PS51068"/>
    </source>
</evidence>
<dbReference type="InterPro" id="IPR000214">
    <property type="entry name" value="Znf_DNA_glyclase/AP_lyase"/>
</dbReference>
<dbReference type="CDD" id="cd08970">
    <property type="entry name" value="AcNei1_N"/>
    <property type="match status" value="1"/>
</dbReference>
<keyword evidence="9" id="KW-0238">DNA-binding</keyword>
<keyword evidence="10" id="KW-0234">DNA repair</keyword>
<dbReference type="GO" id="GO:0003690">
    <property type="term" value="F:double-stranded DNA binding"/>
    <property type="evidence" value="ECO:0007669"/>
    <property type="project" value="UniProtKB-ARBA"/>
</dbReference>
<keyword evidence="12" id="KW-0511">Multifunctional enzyme</keyword>
<dbReference type="Gene3D" id="1.10.8.50">
    <property type="match status" value="1"/>
</dbReference>
<keyword evidence="11" id="KW-0456">Lyase</keyword>
<dbReference type="SUPFAM" id="SSF81624">
    <property type="entry name" value="N-terminal domain of MutM-like DNA repair proteins"/>
    <property type="match status" value="1"/>
</dbReference>
<keyword evidence="8" id="KW-0862">Zinc</keyword>
<dbReference type="Proteomes" id="UP000294513">
    <property type="component" value="Unassembled WGS sequence"/>
</dbReference>
<gene>
    <name evidence="18" type="ORF">E1298_42280</name>
</gene>
<dbReference type="EMBL" id="SMKU01000438">
    <property type="protein sequence ID" value="TDD64571.1"/>
    <property type="molecule type" value="Genomic_DNA"/>
</dbReference>
<dbReference type="PROSITE" id="PS01242">
    <property type="entry name" value="ZF_FPG_1"/>
    <property type="match status" value="1"/>
</dbReference>
<dbReference type="SMART" id="SM00898">
    <property type="entry name" value="Fapy_DNA_glyco"/>
    <property type="match status" value="1"/>
</dbReference>
<dbReference type="InterPro" id="IPR010979">
    <property type="entry name" value="Ribosomal_uS13-like_H2TH"/>
</dbReference>
<keyword evidence="4" id="KW-0479">Metal-binding</keyword>
<dbReference type="SMART" id="SM01232">
    <property type="entry name" value="H2TH"/>
    <property type="match status" value="1"/>
</dbReference>
<evidence type="ECO:0000256" key="1">
    <source>
        <dbReference type="ARBA" id="ARBA00001947"/>
    </source>
</evidence>
<evidence type="ECO:0000256" key="3">
    <source>
        <dbReference type="ARBA" id="ARBA00012720"/>
    </source>
</evidence>
<dbReference type="AlphaFoldDB" id="A0A4R4ZZ34"/>
<evidence type="ECO:0000256" key="11">
    <source>
        <dbReference type="ARBA" id="ARBA00023239"/>
    </source>
</evidence>
<dbReference type="Pfam" id="PF01149">
    <property type="entry name" value="Fapy_DNA_glyco"/>
    <property type="match status" value="1"/>
</dbReference>
<comment type="caution">
    <text evidence="18">The sequence shown here is derived from an EMBL/GenBank/DDBJ whole genome shotgun (WGS) entry which is preliminary data.</text>
</comment>
<evidence type="ECO:0000313" key="19">
    <source>
        <dbReference type="Proteomes" id="UP000294513"/>
    </source>
</evidence>
<evidence type="ECO:0000313" key="18">
    <source>
        <dbReference type="EMBL" id="TDD64571.1"/>
    </source>
</evidence>
<evidence type="ECO:0000256" key="8">
    <source>
        <dbReference type="ARBA" id="ARBA00022833"/>
    </source>
</evidence>
<keyword evidence="6 15" id="KW-0863">Zinc-finger</keyword>
<sequence length="272" mass="29530">MPEGHTIHRLAAEHQRVFGGRVVAAASPQGRFAEGAGRLDGRVMAAADAHGKHLLLRFDDDQVLHVHLGIYGTCRFGPVPAPAPVGAVRLRLTGEAGHADLRGPNACELLGPGEAKALHDRLGPDPLRADADPDRAWRRISRTRTSVAVLLMDQSVVAGPGNIYRAEVLYRQGIDPRLPGRCLARAQWAAVWDDLRLLMAEGVRTGRIDTVRPEHTPEAMGRPPRVDDHGGEVYVYRRAGQGCLVCGTQVRTVEVAARNLFWCPGCQPTAVR</sequence>
<dbReference type="FunFam" id="1.10.8.50:FF:000003">
    <property type="entry name" value="Formamidopyrimidine-DNA glycosylase"/>
    <property type="match status" value="1"/>
</dbReference>
<evidence type="ECO:0000256" key="4">
    <source>
        <dbReference type="ARBA" id="ARBA00022723"/>
    </source>
</evidence>
<evidence type="ECO:0000256" key="6">
    <source>
        <dbReference type="ARBA" id="ARBA00022771"/>
    </source>
</evidence>
<evidence type="ECO:0000256" key="13">
    <source>
        <dbReference type="ARBA" id="ARBA00023295"/>
    </source>
</evidence>
<evidence type="ECO:0000259" key="16">
    <source>
        <dbReference type="PROSITE" id="PS51066"/>
    </source>
</evidence>
<dbReference type="InterPro" id="IPR035937">
    <property type="entry name" value="FPG_N"/>
</dbReference>
<dbReference type="GO" id="GO:0000703">
    <property type="term" value="F:oxidized pyrimidine nucleobase lesion DNA N-glycosylase activity"/>
    <property type="evidence" value="ECO:0007669"/>
    <property type="project" value="TreeGrafter"/>
</dbReference>
<dbReference type="GO" id="GO:0006979">
    <property type="term" value="P:response to oxidative stress"/>
    <property type="evidence" value="ECO:0007669"/>
    <property type="project" value="UniProtKB-ARBA"/>
</dbReference>
<dbReference type="OrthoDB" id="9800855at2"/>
<dbReference type="GO" id="GO:0003684">
    <property type="term" value="F:damaged DNA binding"/>
    <property type="evidence" value="ECO:0007669"/>
    <property type="project" value="InterPro"/>
</dbReference>
<dbReference type="RefSeq" id="WP_131903013.1">
    <property type="nucleotide sequence ID" value="NZ_SMKU01000438.1"/>
</dbReference>